<dbReference type="InterPro" id="IPR002549">
    <property type="entry name" value="AI-2E-like"/>
</dbReference>
<gene>
    <name evidence="7" type="ORF">V2H41_11330</name>
</gene>
<keyword evidence="8" id="KW-1185">Reference proteome</keyword>
<reference evidence="7 8" key="1">
    <citation type="submission" date="2024-01" db="EMBL/GenBank/DDBJ databases">
        <title>Niabella digestum sp. nov., isolated from waste digestion system.</title>
        <authorList>
            <person name="Zhang L."/>
        </authorList>
    </citation>
    <scope>NUCLEOTIDE SEQUENCE [LARGE SCALE GENOMIC DNA]</scope>
    <source>
        <strain evidence="7 8">A18</strain>
    </source>
</reference>
<evidence type="ECO:0000256" key="5">
    <source>
        <dbReference type="ARBA" id="ARBA00023136"/>
    </source>
</evidence>
<feature type="transmembrane region" description="Helical" evidence="6">
    <location>
        <begin position="265"/>
        <end position="285"/>
    </location>
</feature>
<dbReference type="PANTHER" id="PTHR21716">
    <property type="entry name" value="TRANSMEMBRANE PROTEIN"/>
    <property type="match status" value="1"/>
</dbReference>
<keyword evidence="3 6" id="KW-0812">Transmembrane</keyword>
<name>A0ABU7RIM4_9BACT</name>
<sequence length="366" mass="40380">MPQKLFNERIKQILLLAIILVMMITVVRELTAFLPGLLGAITLYIVSRKQYFKFIYQRKWKKGLTSLLFIIFYLIVLGIPITIAVTLISPKVNAILADPSAIVNSAKHTISVIQQRTGFNIVSENTLSSAVNTVTSFLPKLLNSTLNLVSNLAIMLFVLYYMLYHGSDIERYLSKAVPLKRRNIKILSDETKKVVIANALGIPLISIIQGIVATIGYAIFGVKDWGLYGFLTGVCAFFPVVGTMIVWVPVVIYMYATGDTLNATLLLLYHLVVTGNVDYVARITLLKRIGNTHPVVTIIGVLVGLSLFGFVGLVFGPLLLSYIMVLYDIYMNEFVNTDDDDYVPAVEPVSSNVVSDKSDSGNITGA</sequence>
<evidence type="ECO:0000256" key="4">
    <source>
        <dbReference type="ARBA" id="ARBA00022989"/>
    </source>
</evidence>
<proteinExistence type="inferred from homology"/>
<dbReference type="EMBL" id="JAZGLY010000006">
    <property type="protein sequence ID" value="MEE6187864.1"/>
    <property type="molecule type" value="Genomic_DNA"/>
</dbReference>
<dbReference type="Proteomes" id="UP001357452">
    <property type="component" value="Unassembled WGS sequence"/>
</dbReference>
<dbReference type="PANTHER" id="PTHR21716:SF4">
    <property type="entry name" value="TRANSMEMBRANE PROTEIN 245"/>
    <property type="match status" value="1"/>
</dbReference>
<feature type="transmembrane region" description="Helical" evidence="6">
    <location>
        <begin position="13"/>
        <end position="46"/>
    </location>
</feature>
<comment type="caution">
    <text evidence="7">The sequence shown here is derived from an EMBL/GenBank/DDBJ whole genome shotgun (WGS) entry which is preliminary data.</text>
</comment>
<evidence type="ECO:0000256" key="3">
    <source>
        <dbReference type="ARBA" id="ARBA00022692"/>
    </source>
</evidence>
<evidence type="ECO:0000256" key="1">
    <source>
        <dbReference type="ARBA" id="ARBA00004141"/>
    </source>
</evidence>
<comment type="subcellular location">
    <subcellularLocation>
        <location evidence="1">Membrane</location>
        <topology evidence="1">Multi-pass membrane protein</topology>
    </subcellularLocation>
</comment>
<protein>
    <submittedName>
        <fullName evidence="7">AI-2E family transporter</fullName>
    </submittedName>
</protein>
<evidence type="ECO:0000313" key="7">
    <source>
        <dbReference type="EMBL" id="MEE6187864.1"/>
    </source>
</evidence>
<feature type="transmembrane region" description="Helical" evidence="6">
    <location>
        <begin position="67"/>
        <end position="88"/>
    </location>
</feature>
<dbReference type="Pfam" id="PF01594">
    <property type="entry name" value="AI-2E_transport"/>
    <property type="match status" value="1"/>
</dbReference>
<comment type="similarity">
    <text evidence="2">Belongs to the autoinducer-2 exporter (AI-2E) (TC 2.A.86) family.</text>
</comment>
<feature type="transmembrane region" description="Helical" evidence="6">
    <location>
        <begin position="145"/>
        <end position="164"/>
    </location>
</feature>
<feature type="transmembrane region" description="Helical" evidence="6">
    <location>
        <begin position="297"/>
        <end position="323"/>
    </location>
</feature>
<feature type="transmembrane region" description="Helical" evidence="6">
    <location>
        <begin position="226"/>
        <end position="253"/>
    </location>
</feature>
<keyword evidence="5 6" id="KW-0472">Membrane</keyword>
<organism evidence="7 8">
    <name type="scientific">Niabella digestorum</name>
    <dbReference type="NCBI Taxonomy" id="3117701"/>
    <lineage>
        <taxon>Bacteria</taxon>
        <taxon>Pseudomonadati</taxon>
        <taxon>Bacteroidota</taxon>
        <taxon>Chitinophagia</taxon>
        <taxon>Chitinophagales</taxon>
        <taxon>Chitinophagaceae</taxon>
        <taxon>Niabella</taxon>
    </lineage>
</organism>
<evidence type="ECO:0000256" key="6">
    <source>
        <dbReference type="SAM" id="Phobius"/>
    </source>
</evidence>
<feature type="transmembrane region" description="Helical" evidence="6">
    <location>
        <begin position="195"/>
        <end position="220"/>
    </location>
</feature>
<keyword evidence="4 6" id="KW-1133">Transmembrane helix</keyword>
<dbReference type="RefSeq" id="WP_330975271.1">
    <property type="nucleotide sequence ID" value="NZ_JAZGLY010000006.1"/>
</dbReference>
<evidence type="ECO:0000256" key="2">
    <source>
        <dbReference type="ARBA" id="ARBA00009773"/>
    </source>
</evidence>
<evidence type="ECO:0000313" key="8">
    <source>
        <dbReference type="Proteomes" id="UP001357452"/>
    </source>
</evidence>
<accession>A0ABU7RIM4</accession>